<keyword evidence="3 5" id="KW-1133">Transmembrane helix</keyword>
<dbReference type="EMBL" id="JACHFY010000007">
    <property type="protein sequence ID" value="MBB5253783.1"/>
    <property type="molecule type" value="Genomic_DNA"/>
</dbReference>
<feature type="transmembrane region" description="Helical" evidence="5">
    <location>
        <begin position="416"/>
        <end position="435"/>
    </location>
</feature>
<feature type="domain" description="Amino acid permease/ SLC12A" evidence="6">
    <location>
        <begin position="23"/>
        <end position="420"/>
    </location>
</feature>
<dbReference type="InterPro" id="IPR050367">
    <property type="entry name" value="APC_superfamily"/>
</dbReference>
<feature type="transmembrane region" description="Helical" evidence="5">
    <location>
        <begin position="155"/>
        <end position="176"/>
    </location>
</feature>
<sequence length="442" mass="48649">MSKSSEKEERLKEPKREIGLRDLVFLSLGGQSPFLSVLVYGLLAFENGGYFAPIAVILGTLLVLINGLVVYRLSTKFTQEGGYYLYAYYSLTKRLGFETGWTYLLYSSFYGVAYALGASFVLSEILSINPFIILSIILGISSTLALLGKKPSFRYAIFASILEIFMLSFIAGSFLYTTNFTFYNPFVKIPPLDQVALAIIFGSSIPTGYGSITPLSGEVKDPKKTVPRAIITVILLGGLLAAFDIYSIIDHIIYFHIAITNIDLIHLIEYRFGLLTLAFVLFAAANDGVLATLTYIFSTSRTIFAMAYHDFLPSILAKLTEKNEPFYAVAVAVASYWIISFISTVISGFNLANAFALVGLISLFANLYVHLAADFSLFKISLKRARKRILQLALSISAVIVTLVIFSASVGGTVPLTLDIFLLWLIAGFLIAEIIDMSKEED</sequence>
<protein>
    <submittedName>
        <fullName evidence="8">Amino acid permease</fullName>
    </submittedName>
    <submittedName>
        <fullName evidence="7">Amino acid transporter</fullName>
    </submittedName>
</protein>
<feature type="transmembrane region" description="Helical" evidence="5">
    <location>
        <begin position="389"/>
        <end position="410"/>
    </location>
</feature>
<feature type="transmembrane region" description="Helical" evidence="5">
    <location>
        <begin position="103"/>
        <end position="122"/>
    </location>
</feature>
<keyword evidence="9" id="KW-1185">Reference proteome</keyword>
<evidence type="ECO:0000313" key="9">
    <source>
        <dbReference type="Proteomes" id="UP000427373"/>
    </source>
</evidence>
<organism evidence="8 9">
    <name type="scientific">Sulfurisphaera ohwakuensis</name>
    <dbReference type="NCBI Taxonomy" id="69656"/>
    <lineage>
        <taxon>Archaea</taxon>
        <taxon>Thermoproteota</taxon>
        <taxon>Thermoprotei</taxon>
        <taxon>Sulfolobales</taxon>
        <taxon>Sulfolobaceae</taxon>
        <taxon>Sulfurisphaera</taxon>
    </lineage>
</organism>
<feature type="transmembrane region" description="Helical" evidence="5">
    <location>
        <begin position="274"/>
        <end position="297"/>
    </location>
</feature>
<proteinExistence type="predicted"/>
<name>A0A650CI58_SULOH</name>
<evidence type="ECO:0000313" key="10">
    <source>
        <dbReference type="Proteomes" id="UP000582213"/>
    </source>
</evidence>
<evidence type="ECO:0000256" key="1">
    <source>
        <dbReference type="ARBA" id="ARBA00004141"/>
    </source>
</evidence>
<feature type="transmembrane region" description="Helical" evidence="5">
    <location>
        <begin position="20"/>
        <end position="44"/>
    </location>
</feature>
<dbReference type="AlphaFoldDB" id="A0A650CI58"/>
<keyword evidence="4 5" id="KW-0472">Membrane</keyword>
<dbReference type="InterPro" id="IPR004841">
    <property type="entry name" value="AA-permease/SLC12A_dom"/>
</dbReference>
<keyword evidence="2 5" id="KW-0812">Transmembrane</keyword>
<dbReference type="EMBL" id="CP045484">
    <property type="protein sequence ID" value="QGR17541.1"/>
    <property type="molecule type" value="Genomic_DNA"/>
</dbReference>
<evidence type="ECO:0000259" key="6">
    <source>
        <dbReference type="Pfam" id="PF00324"/>
    </source>
</evidence>
<dbReference type="Proteomes" id="UP000427373">
    <property type="component" value="Chromosome"/>
</dbReference>
<dbReference type="PANTHER" id="PTHR42770:SF11">
    <property type="entry name" value="INNER MEMBRANE TRANSPORT PROTEIN YBAT"/>
    <property type="match status" value="1"/>
</dbReference>
<accession>A0A650CI58</accession>
<dbReference type="GO" id="GO:0055085">
    <property type="term" value="P:transmembrane transport"/>
    <property type="evidence" value="ECO:0007669"/>
    <property type="project" value="InterPro"/>
</dbReference>
<evidence type="ECO:0000256" key="4">
    <source>
        <dbReference type="ARBA" id="ARBA00023136"/>
    </source>
</evidence>
<dbReference type="Pfam" id="PF00324">
    <property type="entry name" value="AA_permease"/>
    <property type="match status" value="1"/>
</dbReference>
<gene>
    <name evidence="8" type="ORF">D1869_10330</name>
    <name evidence="7" type="ORF">HNQ62_001554</name>
</gene>
<dbReference type="PIRSF" id="PIRSF006060">
    <property type="entry name" value="AA_transporter"/>
    <property type="match status" value="1"/>
</dbReference>
<feature type="transmembrane region" description="Helical" evidence="5">
    <location>
        <begin position="326"/>
        <end position="349"/>
    </location>
</feature>
<evidence type="ECO:0000256" key="2">
    <source>
        <dbReference type="ARBA" id="ARBA00022692"/>
    </source>
</evidence>
<evidence type="ECO:0000256" key="5">
    <source>
        <dbReference type="SAM" id="Phobius"/>
    </source>
</evidence>
<reference evidence="8 9" key="1">
    <citation type="submission" date="2019-10" db="EMBL/GenBank/DDBJ databases">
        <title>Genome Sequences from Six Type Strain Members of the Archaeal Family Sulfolobaceae: Acidianus ambivalens, Acidianus infernus, Metallosphaera prunae, Stygiolobus azoricus, Sulfolobus metallicus, and Sulfurisphaera ohwakuensis.</title>
        <authorList>
            <person name="Counts J.A."/>
            <person name="Kelly R.M."/>
        </authorList>
    </citation>
    <scope>NUCLEOTIDE SEQUENCE [LARGE SCALE GENOMIC DNA]</scope>
    <source>
        <strain evidence="8 9">TA-1</strain>
    </source>
</reference>
<dbReference type="PANTHER" id="PTHR42770">
    <property type="entry name" value="AMINO ACID TRANSPORTER-RELATED"/>
    <property type="match status" value="1"/>
</dbReference>
<feature type="transmembrane region" description="Helical" evidence="5">
    <location>
        <begin position="355"/>
        <end position="377"/>
    </location>
</feature>
<feature type="transmembrane region" description="Helical" evidence="5">
    <location>
        <begin position="229"/>
        <end position="254"/>
    </location>
</feature>
<dbReference type="Proteomes" id="UP000582213">
    <property type="component" value="Unassembled WGS sequence"/>
</dbReference>
<evidence type="ECO:0000313" key="8">
    <source>
        <dbReference type="EMBL" id="QGR17541.1"/>
    </source>
</evidence>
<evidence type="ECO:0000256" key="3">
    <source>
        <dbReference type="ARBA" id="ARBA00022989"/>
    </source>
</evidence>
<reference evidence="7 10" key="2">
    <citation type="submission" date="2020-08" db="EMBL/GenBank/DDBJ databases">
        <title>Genomic Encyclopedia of Type Strains, Phase IV (KMG-IV): sequencing the most valuable type-strain genomes for metagenomic binning, comparative biology and taxonomic classification.</title>
        <authorList>
            <person name="Goeker M."/>
        </authorList>
    </citation>
    <scope>NUCLEOTIDE SEQUENCE [LARGE SCALE GENOMIC DNA]</scope>
    <source>
        <strain evidence="7 10">DSM 12421</strain>
    </source>
</reference>
<dbReference type="GO" id="GO:0016020">
    <property type="term" value="C:membrane"/>
    <property type="evidence" value="ECO:0007669"/>
    <property type="project" value="UniProtKB-SubCell"/>
</dbReference>
<dbReference type="OrthoDB" id="43026at2157"/>
<dbReference type="KEGG" id="soh:D1869_10330"/>
<dbReference type="Gene3D" id="1.20.1740.10">
    <property type="entry name" value="Amino acid/polyamine transporter I"/>
    <property type="match status" value="1"/>
</dbReference>
<dbReference type="RefSeq" id="WP_156015026.1">
    <property type="nucleotide sequence ID" value="NZ_AP031374.1"/>
</dbReference>
<evidence type="ECO:0000313" key="7">
    <source>
        <dbReference type="EMBL" id="MBB5253783.1"/>
    </source>
</evidence>
<feature type="transmembrane region" description="Helical" evidence="5">
    <location>
        <begin position="196"/>
        <end position="217"/>
    </location>
</feature>
<comment type="subcellular location">
    <subcellularLocation>
        <location evidence="1">Membrane</location>
        <topology evidence="1">Multi-pass membrane protein</topology>
    </subcellularLocation>
</comment>
<feature type="transmembrane region" description="Helical" evidence="5">
    <location>
        <begin position="128"/>
        <end position="148"/>
    </location>
</feature>
<dbReference type="GeneID" id="95644876"/>
<feature type="transmembrane region" description="Helical" evidence="5">
    <location>
        <begin position="50"/>
        <end position="71"/>
    </location>
</feature>